<organism evidence="3 4">
    <name type="scientific">Duganella fentianensis</name>
    <dbReference type="NCBI Taxonomy" id="2692177"/>
    <lineage>
        <taxon>Bacteria</taxon>
        <taxon>Pseudomonadati</taxon>
        <taxon>Pseudomonadota</taxon>
        <taxon>Betaproteobacteria</taxon>
        <taxon>Burkholderiales</taxon>
        <taxon>Oxalobacteraceae</taxon>
        <taxon>Telluria group</taxon>
        <taxon>Duganella</taxon>
    </lineage>
</organism>
<evidence type="ECO:0008006" key="5">
    <source>
        <dbReference type="Google" id="ProtNLM"/>
    </source>
</evidence>
<keyword evidence="2" id="KW-0732">Signal</keyword>
<keyword evidence="1" id="KW-0175">Coiled coil</keyword>
<evidence type="ECO:0000313" key="4">
    <source>
        <dbReference type="Proteomes" id="UP000444316"/>
    </source>
</evidence>
<comment type="caution">
    <text evidence="3">The sequence shown here is derived from an EMBL/GenBank/DDBJ whole genome shotgun (WGS) entry which is preliminary data.</text>
</comment>
<feature type="signal peptide" evidence="2">
    <location>
        <begin position="1"/>
        <end position="22"/>
    </location>
</feature>
<dbReference type="RefSeq" id="WP_161035254.1">
    <property type="nucleotide sequence ID" value="NZ_WWCL01000002.1"/>
</dbReference>
<feature type="coiled-coil region" evidence="1">
    <location>
        <begin position="34"/>
        <end position="79"/>
    </location>
</feature>
<evidence type="ECO:0000256" key="1">
    <source>
        <dbReference type="SAM" id="Coils"/>
    </source>
</evidence>
<gene>
    <name evidence="3" type="ORF">GTP23_11560</name>
</gene>
<name>A0A845I3E5_9BURK</name>
<dbReference type="EMBL" id="WWCL01000002">
    <property type="protein sequence ID" value="MYN45686.1"/>
    <property type="molecule type" value="Genomic_DNA"/>
</dbReference>
<dbReference type="InterPro" id="IPR023614">
    <property type="entry name" value="Porin_dom_sf"/>
</dbReference>
<evidence type="ECO:0000256" key="2">
    <source>
        <dbReference type="SAM" id="SignalP"/>
    </source>
</evidence>
<keyword evidence="4" id="KW-1185">Reference proteome</keyword>
<dbReference type="Proteomes" id="UP000444316">
    <property type="component" value="Unassembled WGS sequence"/>
</dbReference>
<feature type="chain" id="PRO_5032565830" description="TonB-dependent receptor" evidence="2">
    <location>
        <begin position="23"/>
        <end position="507"/>
    </location>
</feature>
<accession>A0A845I3E5</accession>
<sequence length="507" mass="53779">MKHSSMLAVALSAALAAPYAHASTPKKPHTASAQADTEAQLAALRAEISAIKQAYESRLQALESRLQQAEAAAQPASAAQLATLPAPAAAGSASSATVSAPASAAVAGYDAAPSAASAAPALATASPAGTPANLYNPNISMILGGSWQNLRQDPQQYLLQGFMPSGGEVGPGKRSFNLGESELTLAANIDPHFAGQLTFALSGENEASVEEAFVRTRALENGLNLKAGRMLSGIGYLNGQHAHTWDFVDAPLAYQAFLGGQYRTDGVQGTWLAPLDQYLEIGFEAGSGAAFPGNDRNRNGAGAYAAFAHLGDDLGSSASYRAGLSYLRTAAQQRQFSDAGLEHAFSGRSRLWVADAIYKWAPGGNAVSTNFKLQGEYFRRTEDGVLDYASASADSASAAYRSVQSGWYLQSVYQFMPNWRAGLRYDKLDSGNVRYGLIESGALGWNNLPVLEAYRPRRSSIMLDYSPSEFSRLRLQLAREQSRAGVSDNQIFLQYIMSLGTHAAHAF</sequence>
<dbReference type="Gene3D" id="2.40.160.10">
    <property type="entry name" value="Porin"/>
    <property type="match status" value="1"/>
</dbReference>
<dbReference type="AlphaFoldDB" id="A0A845I3E5"/>
<reference evidence="3" key="1">
    <citation type="submission" date="2019-12" db="EMBL/GenBank/DDBJ databases">
        <title>Novel species isolated from a subtropical stream in China.</title>
        <authorList>
            <person name="Lu H."/>
        </authorList>
    </citation>
    <scope>NUCLEOTIDE SEQUENCE [LARGE SCALE GENOMIC DNA]</scope>
    <source>
        <strain evidence="3">FT93W</strain>
    </source>
</reference>
<proteinExistence type="predicted"/>
<evidence type="ECO:0000313" key="3">
    <source>
        <dbReference type="EMBL" id="MYN45686.1"/>
    </source>
</evidence>
<dbReference type="SUPFAM" id="SSF56935">
    <property type="entry name" value="Porins"/>
    <property type="match status" value="1"/>
</dbReference>
<protein>
    <recommendedName>
        <fullName evidence="5">TonB-dependent receptor</fullName>
    </recommendedName>
</protein>